<evidence type="ECO:0000313" key="4">
    <source>
        <dbReference type="EMBL" id="ADV61081.1"/>
    </source>
</evidence>
<dbReference type="EMBL" id="CP002353">
    <property type="protein sequence ID" value="ADV61081.1"/>
    <property type="molecule type" value="Genomic_DNA"/>
</dbReference>
<dbReference type="KEGG" id="ipa:Isop_0486"/>
<accession>E8QZF4</accession>
<proteinExistence type="predicted"/>
<organism evidence="4 5">
    <name type="scientific">Isosphaera pallida (strain ATCC 43644 / DSM 9630 / IS1B)</name>
    <dbReference type="NCBI Taxonomy" id="575540"/>
    <lineage>
        <taxon>Bacteria</taxon>
        <taxon>Pseudomonadati</taxon>
        <taxon>Planctomycetota</taxon>
        <taxon>Planctomycetia</taxon>
        <taxon>Isosphaerales</taxon>
        <taxon>Isosphaeraceae</taxon>
        <taxon>Isosphaera</taxon>
    </lineage>
</organism>
<name>E8QZF4_ISOPI</name>
<dbReference type="CDD" id="cd00198">
    <property type="entry name" value="vWFA"/>
    <property type="match status" value="1"/>
</dbReference>
<evidence type="ECO:0000256" key="2">
    <source>
        <dbReference type="SAM" id="Phobius"/>
    </source>
</evidence>
<protein>
    <submittedName>
        <fullName evidence="4">VWFA-related domain protein</fullName>
    </submittedName>
</protein>
<dbReference type="OrthoDB" id="231581at2"/>
<dbReference type="HOGENOM" id="CLU_357443_0_0_0"/>
<feature type="region of interest" description="Disordered" evidence="1">
    <location>
        <begin position="189"/>
        <end position="233"/>
    </location>
</feature>
<sequence length="784" mass="85863">MKLARRSSRTEPSNRKPSPRPLPSLGVAFALLGWLLGFHLGVPTYAQKSDPAFERAVANAIEQGIAWLRDRQSPQGIYSLGRFNLGMTALAGLAFLENGVPANDPAIAKICGVVLETASRDRETYNVALAILFLTRLRLEAQPDTDSSDASALDQFLFDLARRLDAGEAGGMWDYNVPIDDDPALATSARRRAERRANRLEPEPETQPQADSPIADRRPRRPNRPKRGDNSNTQFALLGLWAAGRAGDPEAGTRFDCNGGLEAIDRHFRETRNPRGGWGYRPGAGDTPAMTCAGLMGLAIGASRPERAELRTARARGADLANDPAFREALAVVARDVRTIGPQSDVYYLWSLERVCVALGLTELDGVDWYRVGAEELIRRQRPDGSWPDHPGWGALPNTALALLFLRKANLAFELDRVLRLPPLEAGRPDRPAALTPVSFQQSNANDEPFDFDLEDNAALNDPNGVRVIIRSADETNFPKITLDFEVKGPDGKAITSARKEDFKVTEYDREVEILDFVSPKGEVQLRPTTVVLVLDTSGSMLQDNRIGALKEAVGVFLGTLPPGSKVAVIEFNSFVNPLVFGPANEIFTTRFDDVKSQVNRFRANGGTSYYDAVDRALELIANQTGRRAVLALTDGEDTSSRLAGLDSVILKARNLGLPVHTLGVGREDEIEVGELQRLARETRGRYFPARDATKLRVIFAELAQSLRESYSLTYRTDRDLPDGTLRPVKVFYRGRVESAGERALYIPGMVVPATGWSPLFLGIVAGLIALAVLPGRLKSRPAA</sequence>
<dbReference type="PANTHER" id="PTHR10579:SF43">
    <property type="entry name" value="ZINC FINGER (C3HC4-TYPE RING FINGER) FAMILY PROTEIN"/>
    <property type="match status" value="1"/>
</dbReference>
<dbReference type="AlphaFoldDB" id="E8QZF4"/>
<evidence type="ECO:0000256" key="1">
    <source>
        <dbReference type="SAM" id="MobiDB-lite"/>
    </source>
</evidence>
<keyword evidence="5" id="KW-1185">Reference proteome</keyword>
<dbReference type="InParanoid" id="E8QZF4"/>
<dbReference type="InterPro" id="IPR051266">
    <property type="entry name" value="CLCR"/>
</dbReference>
<dbReference type="PROSITE" id="PS50234">
    <property type="entry name" value="VWFA"/>
    <property type="match status" value="1"/>
</dbReference>
<dbReference type="Pfam" id="PF13519">
    <property type="entry name" value="VWA_2"/>
    <property type="match status" value="1"/>
</dbReference>
<gene>
    <name evidence="4" type="ordered locus">Isop_0486</name>
</gene>
<keyword evidence="2" id="KW-1133">Transmembrane helix</keyword>
<dbReference type="SMART" id="SM00327">
    <property type="entry name" value="VWA"/>
    <property type="match status" value="1"/>
</dbReference>
<dbReference type="eggNOG" id="COG2304">
    <property type="taxonomic scope" value="Bacteria"/>
</dbReference>
<dbReference type="SUPFAM" id="SSF53300">
    <property type="entry name" value="vWA-like"/>
    <property type="match status" value="1"/>
</dbReference>
<dbReference type="SUPFAM" id="SSF48239">
    <property type="entry name" value="Terpenoid cyclases/Protein prenyltransferases"/>
    <property type="match status" value="2"/>
</dbReference>
<feature type="transmembrane region" description="Helical" evidence="2">
    <location>
        <begin position="756"/>
        <end position="774"/>
    </location>
</feature>
<dbReference type="InterPro" id="IPR008930">
    <property type="entry name" value="Terpenoid_cyclase/PrenylTrfase"/>
</dbReference>
<dbReference type="InterPro" id="IPR036465">
    <property type="entry name" value="vWFA_dom_sf"/>
</dbReference>
<evidence type="ECO:0000259" key="3">
    <source>
        <dbReference type="PROSITE" id="PS50234"/>
    </source>
</evidence>
<dbReference type="STRING" id="575540.Isop_0486"/>
<feature type="region of interest" description="Disordered" evidence="1">
    <location>
        <begin position="1"/>
        <end position="20"/>
    </location>
</feature>
<keyword evidence="2" id="KW-0472">Membrane</keyword>
<evidence type="ECO:0000313" key="5">
    <source>
        <dbReference type="Proteomes" id="UP000008631"/>
    </source>
</evidence>
<reference evidence="4 5" key="2">
    <citation type="journal article" date="2011" name="Stand. Genomic Sci.">
        <title>Complete genome sequence of Isosphaera pallida type strain (IS1B).</title>
        <authorList>
            <consortium name="US DOE Joint Genome Institute (JGI-PGF)"/>
            <person name="Goker M."/>
            <person name="Cleland D."/>
            <person name="Saunders E."/>
            <person name="Lapidus A."/>
            <person name="Nolan M."/>
            <person name="Lucas S."/>
            <person name="Hammon N."/>
            <person name="Deshpande S."/>
            <person name="Cheng J.F."/>
            <person name="Tapia R."/>
            <person name="Han C."/>
            <person name="Goodwin L."/>
            <person name="Pitluck S."/>
            <person name="Liolios K."/>
            <person name="Pagani I."/>
            <person name="Ivanova N."/>
            <person name="Mavromatis K."/>
            <person name="Pati A."/>
            <person name="Chen A."/>
            <person name="Palaniappan K."/>
            <person name="Land M."/>
            <person name="Hauser L."/>
            <person name="Chang Y.J."/>
            <person name="Jeffries C.D."/>
            <person name="Detter J.C."/>
            <person name="Beck B."/>
            <person name="Woyke T."/>
            <person name="Bristow J."/>
            <person name="Eisen J.A."/>
            <person name="Markowitz V."/>
            <person name="Hugenholtz P."/>
            <person name="Kyrpides N.C."/>
            <person name="Klenk H.P."/>
        </authorList>
    </citation>
    <scope>NUCLEOTIDE SEQUENCE [LARGE SCALE GENOMIC DNA]</scope>
    <source>
        <strain evidence="5">ATCC 43644 / DSM 9630 / IS1B</strain>
    </source>
</reference>
<dbReference type="Gene3D" id="3.40.50.410">
    <property type="entry name" value="von Willebrand factor, type A domain"/>
    <property type="match status" value="1"/>
</dbReference>
<reference key="1">
    <citation type="submission" date="2010-11" db="EMBL/GenBank/DDBJ databases">
        <title>The complete sequence of chromosome of Isophaera pallida ATCC 43644.</title>
        <authorList>
            <consortium name="US DOE Joint Genome Institute (JGI-PGF)"/>
            <person name="Lucas S."/>
            <person name="Copeland A."/>
            <person name="Lapidus A."/>
            <person name="Bruce D."/>
            <person name="Goodwin L."/>
            <person name="Pitluck S."/>
            <person name="Kyrpides N."/>
            <person name="Mavromatis K."/>
            <person name="Pagani I."/>
            <person name="Ivanova N."/>
            <person name="Saunders E."/>
            <person name="Brettin T."/>
            <person name="Detter J.C."/>
            <person name="Han C."/>
            <person name="Tapia R."/>
            <person name="Land M."/>
            <person name="Hauser L."/>
            <person name="Markowitz V."/>
            <person name="Cheng J.-F."/>
            <person name="Hugenholtz P."/>
            <person name="Woyke T."/>
            <person name="Wu D."/>
            <person name="Eisen J.A."/>
        </authorList>
    </citation>
    <scope>NUCLEOTIDE SEQUENCE</scope>
    <source>
        <strain>ATCC 43644</strain>
    </source>
</reference>
<feature type="domain" description="VWFA" evidence="3">
    <location>
        <begin position="530"/>
        <end position="703"/>
    </location>
</feature>
<dbReference type="Gene3D" id="1.50.10.20">
    <property type="match status" value="2"/>
</dbReference>
<dbReference type="InterPro" id="IPR002035">
    <property type="entry name" value="VWF_A"/>
</dbReference>
<dbReference type="RefSeq" id="WP_013563370.1">
    <property type="nucleotide sequence ID" value="NC_014962.1"/>
</dbReference>
<dbReference type="Proteomes" id="UP000008631">
    <property type="component" value="Chromosome"/>
</dbReference>
<keyword evidence="2" id="KW-0812">Transmembrane</keyword>
<dbReference type="PANTHER" id="PTHR10579">
    <property type="entry name" value="CALCIUM-ACTIVATED CHLORIDE CHANNEL REGULATOR"/>
    <property type="match status" value="1"/>
</dbReference>